<evidence type="ECO:0000313" key="2">
    <source>
        <dbReference type="Proteomes" id="UP000324800"/>
    </source>
</evidence>
<proteinExistence type="predicted"/>
<accession>A0A5J4TMG4</accession>
<gene>
    <name evidence="1" type="ORF">EZS28_045401</name>
</gene>
<comment type="caution">
    <text evidence="1">The sequence shown here is derived from an EMBL/GenBank/DDBJ whole genome shotgun (WGS) entry which is preliminary data.</text>
</comment>
<feature type="non-terminal residue" evidence="1">
    <location>
        <position position="39"/>
    </location>
</feature>
<reference evidence="1 2" key="1">
    <citation type="submission" date="2019-03" db="EMBL/GenBank/DDBJ databases">
        <title>Single cell metagenomics reveals metabolic interactions within the superorganism composed of flagellate Streblomastix strix and complex community of Bacteroidetes bacteria on its surface.</title>
        <authorList>
            <person name="Treitli S.C."/>
            <person name="Kolisko M."/>
            <person name="Husnik F."/>
            <person name="Keeling P."/>
            <person name="Hampl V."/>
        </authorList>
    </citation>
    <scope>NUCLEOTIDE SEQUENCE [LARGE SCALE GENOMIC DNA]</scope>
    <source>
        <strain evidence="1">ST1C</strain>
    </source>
</reference>
<sequence>MESTNGKIVAAKQITSNNETFTIGSYMGFEVMVRDKDGY</sequence>
<evidence type="ECO:0000313" key="1">
    <source>
        <dbReference type="EMBL" id="KAA6359072.1"/>
    </source>
</evidence>
<organism evidence="1 2">
    <name type="scientific">Streblomastix strix</name>
    <dbReference type="NCBI Taxonomy" id="222440"/>
    <lineage>
        <taxon>Eukaryota</taxon>
        <taxon>Metamonada</taxon>
        <taxon>Preaxostyla</taxon>
        <taxon>Oxymonadida</taxon>
        <taxon>Streblomastigidae</taxon>
        <taxon>Streblomastix</taxon>
    </lineage>
</organism>
<dbReference type="AlphaFoldDB" id="A0A5J4TMG4"/>
<dbReference type="EMBL" id="SNRW01028948">
    <property type="protein sequence ID" value="KAA6359072.1"/>
    <property type="molecule type" value="Genomic_DNA"/>
</dbReference>
<protein>
    <submittedName>
        <fullName evidence="1">Uncharacterized protein</fullName>
    </submittedName>
</protein>
<dbReference type="Proteomes" id="UP000324800">
    <property type="component" value="Unassembled WGS sequence"/>
</dbReference>
<name>A0A5J4TMG4_9EUKA</name>